<comment type="caution">
    <text evidence="1">The sequence shown here is derived from an EMBL/GenBank/DDBJ whole genome shotgun (WGS) entry which is preliminary data.</text>
</comment>
<organism evidence="1 2">
    <name type="scientific">Triparma columacea</name>
    <dbReference type="NCBI Taxonomy" id="722753"/>
    <lineage>
        <taxon>Eukaryota</taxon>
        <taxon>Sar</taxon>
        <taxon>Stramenopiles</taxon>
        <taxon>Ochrophyta</taxon>
        <taxon>Bolidophyceae</taxon>
        <taxon>Parmales</taxon>
        <taxon>Triparmaceae</taxon>
        <taxon>Triparma</taxon>
    </lineage>
</organism>
<name>A0A9W7FVT0_9STRA</name>
<dbReference type="AlphaFoldDB" id="A0A9W7FVT0"/>
<dbReference type="Proteomes" id="UP001165065">
    <property type="component" value="Unassembled WGS sequence"/>
</dbReference>
<accession>A0A9W7FVT0</accession>
<sequence>MSVTLKHNPSNIFCPPMVSAAIERGVYCSTVSRKVPHVAPSKILKVNEAVPWTYMDSSERFVLGPSDASQVHGEGGSAVGDTKKEIVDRYATPLWIDNTSHAMRSQYEKSKQREQQISEGRRKIYRRQEQLKAGEMSYYPGRDEWLVQWQRARTYGLPKPQQHDDYCMYVAGRRNEEWVKAEKQQKNQGRIEDNKAMR</sequence>
<keyword evidence="2" id="KW-1185">Reference proteome</keyword>
<protein>
    <submittedName>
        <fullName evidence="1">Uncharacterized protein</fullName>
    </submittedName>
</protein>
<dbReference type="OrthoDB" id="186978at2759"/>
<gene>
    <name evidence="1" type="ORF">TrCOL_g4976</name>
</gene>
<proteinExistence type="predicted"/>
<dbReference type="EMBL" id="BRYA01000506">
    <property type="protein sequence ID" value="GMI20115.1"/>
    <property type="molecule type" value="Genomic_DNA"/>
</dbReference>
<evidence type="ECO:0000313" key="2">
    <source>
        <dbReference type="Proteomes" id="UP001165065"/>
    </source>
</evidence>
<reference evidence="2" key="1">
    <citation type="journal article" date="2023" name="Commun. Biol.">
        <title>Genome analysis of Parmales, the sister group of diatoms, reveals the evolutionary specialization of diatoms from phago-mixotrophs to photoautotrophs.</title>
        <authorList>
            <person name="Ban H."/>
            <person name="Sato S."/>
            <person name="Yoshikawa S."/>
            <person name="Yamada K."/>
            <person name="Nakamura Y."/>
            <person name="Ichinomiya M."/>
            <person name="Sato N."/>
            <person name="Blanc-Mathieu R."/>
            <person name="Endo H."/>
            <person name="Kuwata A."/>
            <person name="Ogata H."/>
        </authorList>
    </citation>
    <scope>NUCLEOTIDE SEQUENCE [LARGE SCALE GENOMIC DNA]</scope>
</reference>
<evidence type="ECO:0000313" key="1">
    <source>
        <dbReference type="EMBL" id="GMI20115.1"/>
    </source>
</evidence>